<evidence type="ECO:0000313" key="2">
    <source>
        <dbReference type="Proteomes" id="UP001239111"/>
    </source>
</evidence>
<gene>
    <name evidence="1" type="ORF">QAD02_023520</name>
</gene>
<accession>A0ACC2PW21</accession>
<sequence length="862" mass="92976">MKIRLKSVTLIHTTMTILVALQSCQCLSMNITNRKDPSSPAILPNLKDEPSTTSTSTALKIEDGASNTEDDGPAGKDVQSASAWECPEITGREIECSCDLPHTLRCTGDSTALQVIEEQLRRKEDGKPQPTISLLDVTATGLSALPADVLRGVALHGLVLSTGELRRLNERAFSQPLLALGLPNNLLDAVPTSALSRLPSLQRLDLSHNKLRSLEATAFYGLSNVTYLDLSGNQLSQLTAQALVSMPGLKNLKLRGNRLQSGVALSALRGLRNLEELDLSSNRLNGPLGPSVLPQMPKLRYLSLAENEIKNVQQGALMGLKNLSSLCLSNNQIDVLEDHAFRHLSSLQRLELAYNNIVAVSSSSLAHLDKLKYLDLTHNYLRSLTADLVVPLRSLEDLRLDDNDITMLTNDLPLSKLRLKSLSLAENPLNCDCSLAEFAKWLAGSSLDDRDKFSAVCATPPALENGVLAQVPSSSLLCGGGNGGSSGSGTAGEVGPSIMTSFPLATAQLTLTEFHFEESTGVDLLWRVDPCNERYTCDTLMVYESTDNNKLSQIASRPIHCDSRLMNEPCNLPISLPTSLNLQQGHRYQYCIVIMLPNSLHDIRHGIGCSEVIELHETVHLITDDDDDDDNSNGDKRQTADGSEDSGSRYRSEITNLHVNVSADGYLKVEISLSRAPVITSSSNSCLIELDVLAAETGKVHREILNCTSFNDGITKASTSLSGLVPGRYRVCANFNNHENEDSFSTNESRLPRVGVGTARCVELQTFRQSGPVPLVALILLGVMLCACCALAILGTRSLLLGSGAGVAKNKNSSVSASSSSLDSSSQQLPGCCFVPTADAARELDLSRKAHYVKLKSLTTKL</sequence>
<proteinExistence type="predicted"/>
<comment type="caution">
    <text evidence="1">The sequence shown here is derived from an EMBL/GenBank/DDBJ whole genome shotgun (WGS) entry which is preliminary data.</text>
</comment>
<protein>
    <submittedName>
        <fullName evidence="1">Uncharacterized protein</fullName>
    </submittedName>
</protein>
<reference evidence="1" key="1">
    <citation type="submission" date="2023-04" db="EMBL/GenBank/DDBJ databases">
        <title>A chromosome-level genome assembly of the parasitoid wasp Eretmocerus hayati.</title>
        <authorList>
            <person name="Zhong Y."/>
            <person name="Liu S."/>
            <person name="Liu Y."/>
        </authorList>
    </citation>
    <scope>NUCLEOTIDE SEQUENCE</scope>
    <source>
        <strain evidence="1">ZJU_SS_LIU_2023</strain>
    </source>
</reference>
<dbReference type="Proteomes" id="UP001239111">
    <property type="component" value="Chromosome 1"/>
</dbReference>
<keyword evidence="2" id="KW-1185">Reference proteome</keyword>
<dbReference type="EMBL" id="CM056741">
    <property type="protein sequence ID" value="KAJ8687726.1"/>
    <property type="molecule type" value="Genomic_DNA"/>
</dbReference>
<organism evidence="1 2">
    <name type="scientific">Eretmocerus hayati</name>
    <dbReference type="NCBI Taxonomy" id="131215"/>
    <lineage>
        <taxon>Eukaryota</taxon>
        <taxon>Metazoa</taxon>
        <taxon>Ecdysozoa</taxon>
        <taxon>Arthropoda</taxon>
        <taxon>Hexapoda</taxon>
        <taxon>Insecta</taxon>
        <taxon>Pterygota</taxon>
        <taxon>Neoptera</taxon>
        <taxon>Endopterygota</taxon>
        <taxon>Hymenoptera</taxon>
        <taxon>Apocrita</taxon>
        <taxon>Proctotrupomorpha</taxon>
        <taxon>Chalcidoidea</taxon>
        <taxon>Aphelinidae</taxon>
        <taxon>Aphelininae</taxon>
        <taxon>Eretmocerus</taxon>
    </lineage>
</organism>
<evidence type="ECO:0000313" key="1">
    <source>
        <dbReference type="EMBL" id="KAJ8687726.1"/>
    </source>
</evidence>
<name>A0ACC2PW21_9HYME</name>